<dbReference type="AlphaFoldDB" id="A0A1X6NKT4"/>
<dbReference type="GO" id="GO:0005524">
    <property type="term" value="F:ATP binding"/>
    <property type="evidence" value="ECO:0007669"/>
    <property type="project" value="InterPro"/>
</dbReference>
<evidence type="ECO:0000313" key="2">
    <source>
        <dbReference type="EMBL" id="OSX68973.1"/>
    </source>
</evidence>
<dbReference type="PANTHER" id="PTHR20953">
    <property type="entry name" value="KINASE-RELATED"/>
    <property type="match status" value="1"/>
</dbReference>
<sequence length="724" mass="70767">MVAPQQAPPPRPAMVATPIKVGPVAAGRAAAAAARARCDAHVILAAVLAILRAAPRRDGGSAGGAPPRVLLASLGGYLKTLRLKPTAACGGRIQLSRWVVAQPALRTTHIGDVTWVEEASAAPAAPATPAPAARVIGVDAVAAGDGAPPPPPTYIRVTTVAGLDDVAAALAANRTWAVHADVDNHGKTTAIAVATSTPDDCFLLDVGQLADALGRGGVSAALFQPGPTVTILAHDAGALAASLVTAVGAAPDATLRDVQVAAELLTRTPWSPLAAIAAAVDVGVRGLPVGGGGGGARPPAWGGGATAATPPPVAVVRALLAVAPALADRLSATPVGVAGWEAASAARSAAVAAAAAAGTHPPGAVAVAFDASRGGSAGSPEVLAALAAPTVDTRVAVVGAAADLAAAARLLPAAYRGKLLRGAPAASSPNGATHPSVDAGGADEALVTELGAALRDIDLDIGRRPRASFADAPSVPLSDDPADVLTAPELDAFIASVTEAGDGFGRDDRAGICGALHRVSRIRGRAPGEVVGATVRVGRHFRCAAGLLTDLLGLDGGAAVAAGAPRRRSPPRSVLLLGRPGCGKTSTLRAVAAGLAATDLRVAVVDSSAEVGGATAVAHASLGDARRLLIPESDAGAAGGGAFGGGGGWVGGGGGGGRGGKAGLARVLLRALENLTPDVLVVDELSGRADVDAVRAAKERDVAVVATAHGDFRSLLRNEGLRGS</sequence>
<dbReference type="GO" id="GO:0016887">
    <property type="term" value="F:ATP hydrolysis activity"/>
    <property type="evidence" value="ECO:0007669"/>
    <property type="project" value="InterPro"/>
</dbReference>
<dbReference type="InterPro" id="IPR003593">
    <property type="entry name" value="AAA+_ATPase"/>
</dbReference>
<dbReference type="SUPFAM" id="SSF52540">
    <property type="entry name" value="P-loop containing nucleoside triphosphate hydrolases"/>
    <property type="match status" value="1"/>
</dbReference>
<evidence type="ECO:0000313" key="3">
    <source>
        <dbReference type="Proteomes" id="UP000218209"/>
    </source>
</evidence>
<dbReference type="Pfam" id="PF00004">
    <property type="entry name" value="AAA"/>
    <property type="match status" value="1"/>
</dbReference>
<dbReference type="CDD" id="cd00009">
    <property type="entry name" value="AAA"/>
    <property type="match status" value="1"/>
</dbReference>
<gene>
    <name evidence="2" type="ORF">BU14_2018s0001</name>
</gene>
<protein>
    <recommendedName>
        <fullName evidence="1">AAA+ ATPase domain-containing protein</fullName>
    </recommendedName>
</protein>
<reference evidence="2 3" key="1">
    <citation type="submission" date="2017-03" db="EMBL/GenBank/DDBJ databases">
        <title>WGS assembly of Porphyra umbilicalis.</title>
        <authorList>
            <person name="Brawley S.H."/>
            <person name="Blouin N.A."/>
            <person name="Ficko-Blean E."/>
            <person name="Wheeler G.L."/>
            <person name="Lohr M."/>
            <person name="Goodson H.V."/>
            <person name="Jenkins J.W."/>
            <person name="Blaby-Haas C.E."/>
            <person name="Helliwell K.E."/>
            <person name="Chan C."/>
            <person name="Marriage T."/>
            <person name="Bhattacharya D."/>
            <person name="Klein A.S."/>
            <person name="Badis Y."/>
            <person name="Brodie J."/>
            <person name="Cao Y."/>
            <person name="Collen J."/>
            <person name="Dittami S.M."/>
            <person name="Gachon C.M."/>
            <person name="Green B.R."/>
            <person name="Karpowicz S."/>
            <person name="Kim J.W."/>
            <person name="Kudahl U."/>
            <person name="Lin S."/>
            <person name="Michel G."/>
            <person name="Mittag M."/>
            <person name="Olson B.J."/>
            <person name="Pangilinan J."/>
            <person name="Peng Y."/>
            <person name="Qiu H."/>
            <person name="Shu S."/>
            <person name="Singer J.T."/>
            <person name="Smith A.G."/>
            <person name="Sprecher B.N."/>
            <person name="Wagner V."/>
            <person name="Wang W."/>
            <person name="Wang Z.-Y."/>
            <person name="Yan J."/>
            <person name="Yarish C."/>
            <person name="Zoeuner-Riek S."/>
            <person name="Zhuang Y."/>
            <person name="Zou Y."/>
            <person name="Lindquist E.A."/>
            <person name="Grimwood J."/>
            <person name="Barry K."/>
            <person name="Rokhsar D.S."/>
            <person name="Schmutz J."/>
            <person name="Stiller J.W."/>
            <person name="Grossman A.R."/>
            <person name="Prochnik S.E."/>
        </authorList>
    </citation>
    <scope>NUCLEOTIDE SEQUENCE [LARGE SCALE GENOMIC DNA]</scope>
    <source>
        <strain evidence="2">4086291</strain>
    </source>
</reference>
<feature type="non-terminal residue" evidence="2">
    <location>
        <position position="724"/>
    </location>
</feature>
<dbReference type="InterPro" id="IPR003959">
    <property type="entry name" value="ATPase_AAA_core"/>
</dbReference>
<keyword evidence="3" id="KW-1185">Reference proteome</keyword>
<accession>A0A1X6NKT4</accession>
<dbReference type="PANTHER" id="PTHR20953:SF3">
    <property type="entry name" value="P-LOOP CONTAINING NUCLEOSIDE TRIPHOSPHATE HYDROLASES SUPERFAMILY PROTEIN"/>
    <property type="match status" value="1"/>
</dbReference>
<dbReference type="EMBL" id="KV919904">
    <property type="protein sequence ID" value="OSX68973.1"/>
    <property type="molecule type" value="Genomic_DNA"/>
</dbReference>
<dbReference type="OrthoDB" id="26838at2759"/>
<evidence type="ECO:0000259" key="1">
    <source>
        <dbReference type="SMART" id="SM00382"/>
    </source>
</evidence>
<dbReference type="Proteomes" id="UP000218209">
    <property type="component" value="Unassembled WGS sequence"/>
</dbReference>
<dbReference type="InterPro" id="IPR027417">
    <property type="entry name" value="P-loop_NTPase"/>
</dbReference>
<dbReference type="SMART" id="SM00382">
    <property type="entry name" value="AAA"/>
    <property type="match status" value="1"/>
</dbReference>
<feature type="domain" description="AAA+ ATPase" evidence="1">
    <location>
        <begin position="570"/>
        <end position="724"/>
    </location>
</feature>
<name>A0A1X6NKT4_PORUM</name>
<dbReference type="Gene3D" id="3.40.50.300">
    <property type="entry name" value="P-loop containing nucleotide triphosphate hydrolases"/>
    <property type="match status" value="1"/>
</dbReference>
<organism evidence="2 3">
    <name type="scientific">Porphyra umbilicalis</name>
    <name type="common">Purple laver</name>
    <name type="synonym">Red alga</name>
    <dbReference type="NCBI Taxonomy" id="2786"/>
    <lineage>
        <taxon>Eukaryota</taxon>
        <taxon>Rhodophyta</taxon>
        <taxon>Bangiophyceae</taxon>
        <taxon>Bangiales</taxon>
        <taxon>Bangiaceae</taxon>
        <taxon>Porphyra</taxon>
    </lineage>
</organism>
<proteinExistence type="predicted"/>